<protein>
    <submittedName>
        <fullName evidence="2">Uncharacterized protein</fullName>
    </submittedName>
</protein>
<dbReference type="EMBL" id="JAHLQT010026977">
    <property type="protein sequence ID" value="KAG7162831.1"/>
    <property type="molecule type" value="Genomic_DNA"/>
</dbReference>
<proteinExistence type="predicted"/>
<gene>
    <name evidence="2" type="ORF">Hamer_G026284</name>
</gene>
<dbReference type="Proteomes" id="UP000747542">
    <property type="component" value="Unassembled WGS sequence"/>
</dbReference>
<evidence type="ECO:0000256" key="1">
    <source>
        <dbReference type="SAM" id="MobiDB-lite"/>
    </source>
</evidence>
<feature type="compositionally biased region" description="Basic and acidic residues" evidence="1">
    <location>
        <begin position="119"/>
        <end position="130"/>
    </location>
</feature>
<reference evidence="2" key="1">
    <citation type="journal article" date="2021" name="Sci. Adv.">
        <title>The American lobster genome reveals insights on longevity, neural, and immune adaptations.</title>
        <authorList>
            <person name="Polinski J.M."/>
            <person name="Zimin A.V."/>
            <person name="Clark K.F."/>
            <person name="Kohn A.B."/>
            <person name="Sadowski N."/>
            <person name="Timp W."/>
            <person name="Ptitsyn A."/>
            <person name="Khanna P."/>
            <person name="Romanova D.Y."/>
            <person name="Williams P."/>
            <person name="Greenwood S.J."/>
            <person name="Moroz L.L."/>
            <person name="Walt D.R."/>
            <person name="Bodnar A.G."/>
        </authorList>
    </citation>
    <scope>NUCLEOTIDE SEQUENCE</scope>
    <source>
        <strain evidence="2">GMGI-L3</strain>
    </source>
</reference>
<feature type="compositionally biased region" description="Basic residues" evidence="1">
    <location>
        <begin position="77"/>
        <end position="91"/>
    </location>
</feature>
<organism evidence="2 3">
    <name type="scientific">Homarus americanus</name>
    <name type="common">American lobster</name>
    <dbReference type="NCBI Taxonomy" id="6706"/>
    <lineage>
        <taxon>Eukaryota</taxon>
        <taxon>Metazoa</taxon>
        <taxon>Ecdysozoa</taxon>
        <taxon>Arthropoda</taxon>
        <taxon>Crustacea</taxon>
        <taxon>Multicrustacea</taxon>
        <taxon>Malacostraca</taxon>
        <taxon>Eumalacostraca</taxon>
        <taxon>Eucarida</taxon>
        <taxon>Decapoda</taxon>
        <taxon>Pleocyemata</taxon>
        <taxon>Astacidea</taxon>
        <taxon>Nephropoidea</taxon>
        <taxon>Nephropidae</taxon>
        <taxon>Homarus</taxon>
    </lineage>
</organism>
<dbReference type="AlphaFoldDB" id="A0A8J5MTG3"/>
<sequence>MKTLLEYEVTSFTMTPVDDPLKSGQRVSLKLKNSLSGPGDGVANIPAGLGCPFSQTSRLIPQDGLPLNSSTCGSGLPHRRRVRHRPRPRHRGEHETQGRTKVFPSNVTVISVTTASGDKFPRRDEEETRRGKQSRSINQHPGKGFTTLSHHALHPIRHRSLRRLQVKGL</sequence>
<feature type="region of interest" description="Disordered" evidence="1">
    <location>
        <begin position="115"/>
        <end position="153"/>
    </location>
</feature>
<accession>A0A8J5MTG3</accession>
<evidence type="ECO:0000313" key="3">
    <source>
        <dbReference type="Proteomes" id="UP000747542"/>
    </source>
</evidence>
<feature type="region of interest" description="Disordered" evidence="1">
    <location>
        <begin position="65"/>
        <end position="100"/>
    </location>
</feature>
<evidence type="ECO:0000313" key="2">
    <source>
        <dbReference type="EMBL" id="KAG7162831.1"/>
    </source>
</evidence>
<name>A0A8J5MTG3_HOMAM</name>
<keyword evidence="3" id="KW-1185">Reference proteome</keyword>
<comment type="caution">
    <text evidence="2">The sequence shown here is derived from an EMBL/GenBank/DDBJ whole genome shotgun (WGS) entry which is preliminary data.</text>
</comment>